<dbReference type="RefSeq" id="WP_015064576.1">
    <property type="nucleotide sequence ID" value="NC_019382.1"/>
</dbReference>
<dbReference type="OrthoDB" id="6187633at2"/>
<dbReference type="HOGENOM" id="CLU_005391_0_2_4"/>
<dbReference type="InterPro" id="IPR016163">
    <property type="entry name" value="Ald_DH_C"/>
</dbReference>
<name>A0A0C6P5F9_BORBO</name>
<dbReference type="PROSITE" id="PS00687">
    <property type="entry name" value="ALDEHYDE_DEHYDR_GLU"/>
    <property type="match status" value="1"/>
</dbReference>
<keyword evidence="2 4" id="KW-0560">Oxidoreductase</keyword>
<evidence type="ECO:0000256" key="1">
    <source>
        <dbReference type="ARBA" id="ARBA00009986"/>
    </source>
</evidence>
<accession>A0A0C6P5F9</accession>
<dbReference type="InterPro" id="IPR029510">
    <property type="entry name" value="Ald_DH_CS_GLU"/>
</dbReference>
<evidence type="ECO:0000256" key="3">
    <source>
        <dbReference type="PROSITE-ProRule" id="PRU10007"/>
    </source>
</evidence>
<dbReference type="InterPro" id="IPR016162">
    <property type="entry name" value="Ald_DH_N"/>
</dbReference>
<dbReference type="InterPro" id="IPR015590">
    <property type="entry name" value="Aldehyde_DH_dom"/>
</dbReference>
<dbReference type="Gene3D" id="3.40.605.10">
    <property type="entry name" value="Aldehyde Dehydrogenase, Chain A, domain 1"/>
    <property type="match status" value="1"/>
</dbReference>
<evidence type="ECO:0000313" key="6">
    <source>
        <dbReference type="EMBL" id="CCJ54705.1"/>
    </source>
</evidence>
<dbReference type="EC" id="1.2.1.3" evidence="6"/>
<gene>
    <name evidence="6" type="ORF">BN112_2788</name>
</gene>
<dbReference type="FunFam" id="3.40.605.10:FF:000007">
    <property type="entry name" value="NAD/NADP-dependent betaine aldehyde dehydrogenase"/>
    <property type="match status" value="1"/>
</dbReference>
<evidence type="ECO:0000256" key="4">
    <source>
        <dbReference type="RuleBase" id="RU003345"/>
    </source>
</evidence>
<dbReference type="SUPFAM" id="SSF53720">
    <property type="entry name" value="ALDH-like"/>
    <property type="match status" value="1"/>
</dbReference>
<dbReference type="InterPro" id="IPR016161">
    <property type="entry name" value="Ald_DH/histidinol_DH"/>
</dbReference>
<dbReference type="GO" id="GO:0004029">
    <property type="term" value="F:aldehyde dehydrogenase (NAD+) activity"/>
    <property type="evidence" value="ECO:0007669"/>
    <property type="project" value="UniProtKB-EC"/>
</dbReference>
<dbReference type="AlphaFoldDB" id="A0A0C6P5F9"/>
<evidence type="ECO:0000259" key="5">
    <source>
        <dbReference type="Pfam" id="PF00171"/>
    </source>
</evidence>
<dbReference type="FunFam" id="3.40.309.10:FF:000012">
    <property type="entry name" value="Betaine aldehyde dehydrogenase"/>
    <property type="match status" value="1"/>
</dbReference>
<sequence>MTIGARLQHVIDGGPWPSIHCDGRVGSLIGGDIVPGDGAAIEVLDASTGEPLFRYLDGSDGLVRRAAESAAAAQVRWAAMPADGRAAVLLAVSAAIRANLARLAQLEAVTAARPIRDCRAQVDRVADMFQYYAGWCDKFYGDVIPVPNQYLNYTVREPIGVLLHIVPWNSPLFMAAWHLAPSLATGNAVLLKPSELTPLSAIALVRIAESAGLPTGLVAVLAGLGHTMGNAAIEHPLVRKIGFVGSPETGARVAGAAARVVKPCVLELGGKSANIVFPDADLDRFCEATVKGMFIGAGQTCVAPSRLIVHRSLEQQVVERLLDAASTLEMGLPELDSTAIGPIHNRRQFDHVNRMIEQGRRDGARCRQAGNAVPQRGLYVPPTIFTGVARDGALARQEVFGPVMACLPFDTEQEAIDLANDTEFGLAGAVWTHDVKRAHRVAAAINAGTLWINTYKSTDIRSPFGGIGLSGYGRSSGREALQEYTRLKSIWVAT</sequence>
<dbReference type="Pfam" id="PF00171">
    <property type="entry name" value="Aldedh"/>
    <property type="match status" value="1"/>
</dbReference>
<comment type="similarity">
    <text evidence="1 4">Belongs to the aldehyde dehydrogenase family.</text>
</comment>
<proteinExistence type="inferred from homology"/>
<dbReference type="Gene3D" id="3.40.309.10">
    <property type="entry name" value="Aldehyde Dehydrogenase, Chain A, domain 2"/>
    <property type="match status" value="1"/>
</dbReference>
<dbReference type="KEGG" id="bbh:BN112_2788"/>
<reference evidence="6 7" key="1">
    <citation type="journal article" date="2012" name="BMC Genomics">
        <title>Comparative genomics of the classical Bordetella subspecies: the evolution and exchange of virulence-associated diversity amongst closely related pathogens.</title>
        <authorList>
            <person name="Park J."/>
            <person name="Zhang Y."/>
            <person name="Buboltz A.M."/>
            <person name="Zhang X."/>
            <person name="Schuster S.C."/>
            <person name="Ahuja U."/>
            <person name="Liu M."/>
            <person name="Miller J.F."/>
            <person name="Sebaihia M."/>
            <person name="Bentley S.D."/>
            <person name="Parkhill J."/>
            <person name="Harvill E.T."/>
        </authorList>
    </citation>
    <scope>NUCLEOTIDE SEQUENCE [LARGE SCALE GENOMIC DNA]</scope>
    <source>
        <strain evidence="6 7">253</strain>
    </source>
</reference>
<feature type="active site" evidence="3">
    <location>
        <position position="267"/>
    </location>
</feature>
<evidence type="ECO:0000313" key="7">
    <source>
        <dbReference type="Proteomes" id="UP000007564"/>
    </source>
</evidence>
<feature type="domain" description="Aldehyde dehydrogenase" evidence="5">
    <location>
        <begin position="36"/>
        <end position="490"/>
    </location>
</feature>
<dbReference type="Proteomes" id="UP000007564">
    <property type="component" value="Chromosome"/>
</dbReference>
<organism evidence="6 7">
    <name type="scientific">Bordetella bronchiseptica 253</name>
    <dbReference type="NCBI Taxonomy" id="568707"/>
    <lineage>
        <taxon>Bacteria</taxon>
        <taxon>Pseudomonadati</taxon>
        <taxon>Pseudomonadota</taxon>
        <taxon>Betaproteobacteria</taxon>
        <taxon>Burkholderiales</taxon>
        <taxon>Alcaligenaceae</taxon>
        <taxon>Bordetella</taxon>
    </lineage>
</organism>
<protein>
    <submittedName>
        <fullName evidence="6">Aldehyde dehydrogenase</fullName>
        <ecNumber evidence="6">1.2.1.3</ecNumber>
    </submittedName>
</protein>
<dbReference type="PANTHER" id="PTHR11699">
    <property type="entry name" value="ALDEHYDE DEHYDROGENASE-RELATED"/>
    <property type="match status" value="1"/>
</dbReference>
<evidence type="ECO:0000256" key="2">
    <source>
        <dbReference type="ARBA" id="ARBA00023002"/>
    </source>
</evidence>
<dbReference type="EMBL" id="HE965806">
    <property type="protein sequence ID" value="CCJ54705.1"/>
    <property type="molecule type" value="Genomic_DNA"/>
</dbReference>